<dbReference type="EC" id="2.7.13.3" evidence="3"/>
<dbReference type="STRING" id="1167632.GCA_000286335_01185"/>
<dbReference type="SUPFAM" id="SSF55874">
    <property type="entry name" value="ATPase domain of HSP90 chaperone/DNA topoisomerase II/histidine kinase"/>
    <property type="match status" value="1"/>
</dbReference>
<dbReference type="InterPro" id="IPR003594">
    <property type="entry name" value="HATPase_dom"/>
</dbReference>
<evidence type="ECO:0000256" key="3">
    <source>
        <dbReference type="ARBA" id="ARBA00012438"/>
    </source>
</evidence>
<dbReference type="PANTHER" id="PTHR45528:SF12">
    <property type="entry name" value="SENSOR HISTIDINE KINASE ARSS"/>
    <property type="match status" value="1"/>
</dbReference>
<evidence type="ECO:0000256" key="11">
    <source>
        <dbReference type="ARBA" id="ARBA00022840"/>
    </source>
</evidence>
<evidence type="ECO:0000256" key="15">
    <source>
        <dbReference type="SAM" id="Phobius"/>
    </source>
</evidence>
<dbReference type="GO" id="GO:0005886">
    <property type="term" value="C:plasma membrane"/>
    <property type="evidence" value="ECO:0007669"/>
    <property type="project" value="UniProtKB-SubCell"/>
</dbReference>
<dbReference type="SMART" id="SM00388">
    <property type="entry name" value="HisKA"/>
    <property type="match status" value="1"/>
</dbReference>
<dbReference type="InterPro" id="IPR003661">
    <property type="entry name" value="HisK_dim/P_dom"/>
</dbReference>
<dbReference type="PANTHER" id="PTHR45528">
    <property type="entry name" value="SENSOR HISTIDINE KINASE CPXA"/>
    <property type="match status" value="1"/>
</dbReference>
<feature type="transmembrane region" description="Helical" evidence="15">
    <location>
        <begin position="153"/>
        <end position="176"/>
    </location>
</feature>
<dbReference type="SUPFAM" id="SSF158472">
    <property type="entry name" value="HAMP domain-like"/>
    <property type="match status" value="1"/>
</dbReference>
<keyword evidence="14 15" id="KW-0472">Membrane</keyword>
<dbReference type="Gene3D" id="3.30.565.10">
    <property type="entry name" value="Histidine kinase-like ATPase, C-terminal domain"/>
    <property type="match status" value="1"/>
</dbReference>
<keyword evidence="9" id="KW-0547">Nucleotide-binding</keyword>
<evidence type="ECO:0000259" key="16">
    <source>
        <dbReference type="PROSITE" id="PS50109"/>
    </source>
</evidence>
<keyword evidence="12 15" id="KW-1133">Transmembrane helix</keyword>
<sequence length="458" mass="53328">MRQQSLKTKWMMLTTTITFIIFALFSMFIIYFISLYLKDQETSTATRSAYDTVNLLKSKTLGQITSTDINATITDTQKLVLFDKFGKPIFEETHNNNLEYTPKFERVNQLKIFETSQNNKSYIVVYTPVNTSYFSGYEAVIHPLDNYDAIIKFMIILATVFGLTALFLIAIISYIFSSQITKPITILSDKMKQIRRDGFQEKLEVPTNYEETDDMIQTFNNMMEQLEVSFDQQKQFVEDASHELRTPLQIIQGHLNLIQRWGKNNPEVLEESLDISIEEMTRITKLVEELLLLSKDARSSTGDEIDIVDINYEIQSRIKSLKKLHPEYTFNFESNFNAIRMNINRFHFEQMLLIFIDNAMKYDTKNKNIEINTNLKNRNITIDIIDHGMGIPKKDLEFIFDRFYRVDKSRSRKEGGNGLGLSIAKKLVNFYDGTVKVDSVVNEYTKISVVFKDSFINK</sequence>
<dbReference type="RefSeq" id="WP_016911871.1">
    <property type="nucleotide sequence ID" value="NZ_BMDF01000001.1"/>
</dbReference>
<dbReference type="InterPro" id="IPR050398">
    <property type="entry name" value="HssS/ArlS-like"/>
</dbReference>
<dbReference type="CDD" id="cd00082">
    <property type="entry name" value="HisKA"/>
    <property type="match status" value="1"/>
</dbReference>
<dbReference type="SMART" id="SM00387">
    <property type="entry name" value="HATPase_c"/>
    <property type="match status" value="1"/>
</dbReference>
<dbReference type="Gene3D" id="6.10.340.10">
    <property type="match status" value="1"/>
</dbReference>
<evidence type="ECO:0000256" key="1">
    <source>
        <dbReference type="ARBA" id="ARBA00000085"/>
    </source>
</evidence>
<dbReference type="PROSITE" id="PS50109">
    <property type="entry name" value="HIS_KIN"/>
    <property type="match status" value="1"/>
</dbReference>
<dbReference type="InterPro" id="IPR004358">
    <property type="entry name" value="Sig_transdc_His_kin-like_C"/>
</dbReference>
<organism evidence="18 19">
    <name type="scientific">Mammaliicoccus vitulinus</name>
    <dbReference type="NCBI Taxonomy" id="71237"/>
    <lineage>
        <taxon>Bacteria</taxon>
        <taxon>Bacillati</taxon>
        <taxon>Bacillota</taxon>
        <taxon>Bacilli</taxon>
        <taxon>Bacillales</taxon>
        <taxon>Staphylococcaceae</taxon>
        <taxon>Mammaliicoccus</taxon>
    </lineage>
</organism>
<feature type="domain" description="Histidine kinase" evidence="16">
    <location>
        <begin position="239"/>
        <end position="455"/>
    </location>
</feature>
<evidence type="ECO:0000256" key="8">
    <source>
        <dbReference type="ARBA" id="ARBA00022692"/>
    </source>
</evidence>
<dbReference type="InterPro" id="IPR003660">
    <property type="entry name" value="HAMP_dom"/>
</dbReference>
<comment type="catalytic activity">
    <reaction evidence="1">
        <text>ATP + protein L-histidine = ADP + protein N-phospho-L-histidine.</text>
        <dbReference type="EC" id="2.7.13.3"/>
    </reaction>
</comment>
<dbReference type="FunFam" id="1.10.287.130:FF:000001">
    <property type="entry name" value="Two-component sensor histidine kinase"/>
    <property type="match status" value="1"/>
</dbReference>
<evidence type="ECO:0000256" key="10">
    <source>
        <dbReference type="ARBA" id="ARBA00022777"/>
    </source>
</evidence>
<gene>
    <name evidence="18" type="ORF">BU072_05225</name>
</gene>
<dbReference type="CDD" id="cd00075">
    <property type="entry name" value="HATPase"/>
    <property type="match status" value="1"/>
</dbReference>
<dbReference type="InterPro" id="IPR005467">
    <property type="entry name" value="His_kinase_dom"/>
</dbReference>
<evidence type="ECO:0000256" key="14">
    <source>
        <dbReference type="ARBA" id="ARBA00023136"/>
    </source>
</evidence>
<dbReference type="Pfam" id="PF18719">
    <property type="entry name" value="ArlS_N"/>
    <property type="match status" value="1"/>
</dbReference>
<evidence type="ECO:0000256" key="12">
    <source>
        <dbReference type="ARBA" id="ARBA00022989"/>
    </source>
</evidence>
<dbReference type="EMBL" id="PZFK01000008">
    <property type="protein sequence ID" value="PTI30061.1"/>
    <property type="molecule type" value="Genomic_DNA"/>
</dbReference>
<keyword evidence="10 18" id="KW-0418">Kinase</keyword>
<dbReference type="InterPro" id="IPR041610">
    <property type="entry name" value="ArlS_N"/>
</dbReference>
<keyword evidence="13" id="KW-0902">Two-component regulatory system</keyword>
<protein>
    <recommendedName>
        <fullName evidence="4">Signal transduction histidine-protein kinase ArlS</fullName>
        <ecNumber evidence="3">2.7.13.3</ecNumber>
    </recommendedName>
</protein>
<dbReference type="Pfam" id="PF00512">
    <property type="entry name" value="HisKA"/>
    <property type="match status" value="1"/>
</dbReference>
<keyword evidence="6" id="KW-0597">Phosphoprotein</keyword>
<dbReference type="Pfam" id="PF02518">
    <property type="entry name" value="HATPase_c"/>
    <property type="match status" value="1"/>
</dbReference>
<accession>A0A2T4PUH4</accession>
<evidence type="ECO:0000256" key="5">
    <source>
        <dbReference type="ARBA" id="ARBA00022475"/>
    </source>
</evidence>
<evidence type="ECO:0000256" key="9">
    <source>
        <dbReference type="ARBA" id="ARBA00022741"/>
    </source>
</evidence>
<keyword evidence="5" id="KW-1003">Cell membrane</keyword>
<dbReference type="Proteomes" id="UP000241209">
    <property type="component" value="Unassembled WGS sequence"/>
</dbReference>
<evidence type="ECO:0000256" key="13">
    <source>
        <dbReference type="ARBA" id="ARBA00023012"/>
    </source>
</evidence>
<evidence type="ECO:0000256" key="4">
    <source>
        <dbReference type="ARBA" id="ARBA00015735"/>
    </source>
</evidence>
<dbReference type="GeneID" id="64116365"/>
<keyword evidence="7" id="KW-0808">Transferase</keyword>
<evidence type="ECO:0000256" key="7">
    <source>
        <dbReference type="ARBA" id="ARBA00022679"/>
    </source>
</evidence>
<keyword evidence="11" id="KW-0067">ATP-binding</keyword>
<dbReference type="GO" id="GO:0005524">
    <property type="term" value="F:ATP binding"/>
    <property type="evidence" value="ECO:0007669"/>
    <property type="project" value="UniProtKB-KW"/>
</dbReference>
<feature type="domain" description="HAMP" evidence="17">
    <location>
        <begin position="178"/>
        <end position="231"/>
    </location>
</feature>
<dbReference type="PROSITE" id="PS50885">
    <property type="entry name" value="HAMP"/>
    <property type="match status" value="1"/>
</dbReference>
<dbReference type="SMART" id="SM00304">
    <property type="entry name" value="HAMP"/>
    <property type="match status" value="1"/>
</dbReference>
<dbReference type="FunFam" id="3.30.565.10:FF:000006">
    <property type="entry name" value="Sensor histidine kinase WalK"/>
    <property type="match status" value="1"/>
</dbReference>
<proteinExistence type="predicted"/>
<evidence type="ECO:0000313" key="19">
    <source>
        <dbReference type="Proteomes" id="UP000241209"/>
    </source>
</evidence>
<dbReference type="GO" id="GO:0000155">
    <property type="term" value="F:phosphorelay sensor kinase activity"/>
    <property type="evidence" value="ECO:0007669"/>
    <property type="project" value="InterPro"/>
</dbReference>
<feature type="transmembrane region" description="Helical" evidence="15">
    <location>
        <begin position="12"/>
        <end position="33"/>
    </location>
</feature>
<dbReference type="InterPro" id="IPR036890">
    <property type="entry name" value="HATPase_C_sf"/>
</dbReference>
<name>A0A2T4PUH4_9STAP</name>
<evidence type="ECO:0000256" key="6">
    <source>
        <dbReference type="ARBA" id="ARBA00022553"/>
    </source>
</evidence>
<evidence type="ECO:0000256" key="2">
    <source>
        <dbReference type="ARBA" id="ARBA00004651"/>
    </source>
</evidence>
<comment type="caution">
    <text evidence="18">The sequence shown here is derived from an EMBL/GenBank/DDBJ whole genome shotgun (WGS) entry which is preliminary data.</text>
</comment>
<dbReference type="AlphaFoldDB" id="A0A2T4PUH4"/>
<dbReference type="PRINTS" id="PR00344">
    <property type="entry name" value="BCTRLSENSOR"/>
</dbReference>
<keyword evidence="8 15" id="KW-0812">Transmembrane</keyword>
<evidence type="ECO:0000259" key="17">
    <source>
        <dbReference type="PROSITE" id="PS50885"/>
    </source>
</evidence>
<reference evidence="18 19" key="1">
    <citation type="journal article" date="2016" name="Front. Microbiol.">
        <title>Comprehensive Phylogenetic Analysis of Bovine Non-aureus Staphylococci Species Based on Whole-Genome Sequencing.</title>
        <authorList>
            <person name="Naushad S."/>
            <person name="Barkema H.W."/>
            <person name="Luby C."/>
            <person name="Condas L.A."/>
            <person name="Nobrega D.B."/>
            <person name="Carson D.A."/>
            <person name="De Buck J."/>
        </authorList>
    </citation>
    <scope>NUCLEOTIDE SEQUENCE [LARGE SCALE GENOMIC DNA]</scope>
    <source>
        <strain evidence="18 19">SNUC 2204</strain>
    </source>
</reference>
<dbReference type="SUPFAM" id="SSF47384">
    <property type="entry name" value="Homodimeric domain of signal transducing histidine kinase"/>
    <property type="match status" value="1"/>
</dbReference>
<evidence type="ECO:0000313" key="18">
    <source>
        <dbReference type="EMBL" id="PTI30061.1"/>
    </source>
</evidence>
<dbReference type="Gene3D" id="1.10.287.130">
    <property type="match status" value="1"/>
</dbReference>
<dbReference type="InterPro" id="IPR036097">
    <property type="entry name" value="HisK_dim/P_sf"/>
</dbReference>
<comment type="subcellular location">
    <subcellularLocation>
        <location evidence="2">Cell membrane</location>
        <topology evidence="2">Multi-pass membrane protein</topology>
    </subcellularLocation>
</comment>